<proteinExistence type="predicted"/>
<name>A0ABV9PA89_9FLAO</name>
<gene>
    <name evidence="1" type="ORF">ACFO5S_05805</name>
</gene>
<evidence type="ECO:0008006" key="3">
    <source>
        <dbReference type="Google" id="ProtNLM"/>
    </source>
</evidence>
<evidence type="ECO:0000313" key="2">
    <source>
        <dbReference type="Proteomes" id="UP001595935"/>
    </source>
</evidence>
<sequence length="158" mass="18325">MTKELHTFVIISAPLQEVFSYFFSQNPTVVLGGILFTPKNEKNTLNRVDMKPGLEELIYFDDGSTALYQLFSAIPRVSFSVHIDDFRSKRFRGLDAMRCHFTFTQLEANRIIVNCRYQFKMSTRFHELLFDFFLKGSIQKKLDAVLIMGARILSIPVK</sequence>
<accession>A0ABV9PA89</accession>
<dbReference type="Proteomes" id="UP001595935">
    <property type="component" value="Unassembled WGS sequence"/>
</dbReference>
<comment type="caution">
    <text evidence="1">The sequence shown here is derived from an EMBL/GenBank/DDBJ whole genome shotgun (WGS) entry which is preliminary data.</text>
</comment>
<dbReference type="EMBL" id="JBHSGV010000002">
    <property type="protein sequence ID" value="MFC4746948.1"/>
    <property type="molecule type" value="Genomic_DNA"/>
</dbReference>
<organism evidence="1 2">
    <name type="scientific">Flavobacterium branchiicola</name>
    <dbReference type="NCBI Taxonomy" id="1114875"/>
    <lineage>
        <taxon>Bacteria</taxon>
        <taxon>Pseudomonadati</taxon>
        <taxon>Bacteroidota</taxon>
        <taxon>Flavobacteriia</taxon>
        <taxon>Flavobacteriales</taxon>
        <taxon>Flavobacteriaceae</taxon>
        <taxon>Flavobacterium</taxon>
    </lineage>
</organism>
<keyword evidence="2" id="KW-1185">Reference proteome</keyword>
<reference evidence="2" key="1">
    <citation type="journal article" date="2019" name="Int. J. Syst. Evol. Microbiol.">
        <title>The Global Catalogue of Microorganisms (GCM) 10K type strain sequencing project: providing services to taxonomists for standard genome sequencing and annotation.</title>
        <authorList>
            <consortium name="The Broad Institute Genomics Platform"/>
            <consortium name="The Broad Institute Genome Sequencing Center for Infectious Disease"/>
            <person name="Wu L."/>
            <person name="Ma J."/>
        </authorList>
    </citation>
    <scope>NUCLEOTIDE SEQUENCE [LARGE SCALE GENOMIC DNA]</scope>
    <source>
        <strain evidence="2">WYCCWR 13023</strain>
    </source>
</reference>
<dbReference type="RefSeq" id="WP_213255859.1">
    <property type="nucleotide sequence ID" value="NZ_JAGYWA010000002.1"/>
</dbReference>
<evidence type="ECO:0000313" key="1">
    <source>
        <dbReference type="EMBL" id="MFC4746948.1"/>
    </source>
</evidence>
<protein>
    <recommendedName>
        <fullName evidence="3">Polyketide cyclase/dehydrase/lipid transport protein</fullName>
    </recommendedName>
</protein>